<accession>A0A3S2MUF8</accession>
<evidence type="ECO:0000256" key="1">
    <source>
        <dbReference type="SAM" id="MobiDB-lite"/>
    </source>
</evidence>
<protein>
    <submittedName>
        <fullName evidence="2">Uncharacterized protein</fullName>
    </submittedName>
</protein>
<dbReference type="Proteomes" id="UP000283210">
    <property type="component" value="Chromosome 11"/>
</dbReference>
<gene>
    <name evidence="2" type="ORF">OJAV_G00113760</name>
</gene>
<feature type="compositionally biased region" description="Low complexity" evidence="1">
    <location>
        <begin position="119"/>
        <end position="139"/>
    </location>
</feature>
<proteinExistence type="predicted"/>
<feature type="compositionally biased region" description="Polar residues" evidence="1">
    <location>
        <begin position="47"/>
        <end position="75"/>
    </location>
</feature>
<feature type="compositionally biased region" description="Low complexity" evidence="1">
    <location>
        <begin position="146"/>
        <end position="159"/>
    </location>
</feature>
<evidence type="ECO:0000313" key="3">
    <source>
        <dbReference type="Proteomes" id="UP000283210"/>
    </source>
</evidence>
<evidence type="ECO:0000313" key="2">
    <source>
        <dbReference type="EMBL" id="RVE67068.1"/>
    </source>
</evidence>
<keyword evidence="3" id="KW-1185">Reference proteome</keyword>
<feature type="region of interest" description="Disordered" evidence="1">
    <location>
        <begin position="33"/>
        <end position="159"/>
    </location>
</feature>
<name>A0A3S2MUF8_ORYJA</name>
<dbReference type="EMBL" id="CM012447">
    <property type="protein sequence ID" value="RVE67068.1"/>
    <property type="molecule type" value="Genomic_DNA"/>
</dbReference>
<reference evidence="2 3" key="1">
    <citation type="submission" date="2018-11" db="EMBL/GenBank/DDBJ databases">
        <authorList>
            <person name="Lopez-Roques C."/>
            <person name="Donnadieu C."/>
            <person name="Bouchez O."/>
            <person name="Klopp C."/>
            <person name="Cabau C."/>
            <person name="Zahm M."/>
        </authorList>
    </citation>
    <scope>NUCLEOTIDE SEQUENCE [LARGE SCALE GENOMIC DNA]</scope>
    <source>
        <strain evidence="2">RS831</strain>
        <tissue evidence="2">Whole body</tissue>
    </source>
</reference>
<dbReference type="AlphaFoldDB" id="A0A3S2MUF8"/>
<feature type="compositionally biased region" description="Polar residues" evidence="1">
    <location>
        <begin position="98"/>
        <end position="118"/>
    </location>
</feature>
<sequence>MGLSSPRRFTRTFCWCLCDSDGNLIEAFIKGSDSSLSSGDSAVVTDKPTSNSSGSVDETSPLNKTTKGSDSSLYSGDSAVVSESDGSLNAALIKADKPTTNSSGSVDETSPLNKTTKGSDSSLSSKDSAVALPDSDNQSGSGGSQGSQESLSSENSKQQ</sequence>
<organism evidence="2 3">
    <name type="scientific">Oryzias javanicus</name>
    <name type="common">Javanese ricefish</name>
    <name type="synonym">Aplocheilus javanicus</name>
    <dbReference type="NCBI Taxonomy" id="123683"/>
    <lineage>
        <taxon>Eukaryota</taxon>
        <taxon>Metazoa</taxon>
        <taxon>Chordata</taxon>
        <taxon>Craniata</taxon>
        <taxon>Vertebrata</taxon>
        <taxon>Euteleostomi</taxon>
        <taxon>Actinopterygii</taxon>
        <taxon>Neopterygii</taxon>
        <taxon>Teleostei</taxon>
        <taxon>Neoteleostei</taxon>
        <taxon>Acanthomorphata</taxon>
        <taxon>Ovalentaria</taxon>
        <taxon>Atherinomorphae</taxon>
        <taxon>Beloniformes</taxon>
        <taxon>Adrianichthyidae</taxon>
        <taxon>Oryziinae</taxon>
        <taxon>Oryzias</taxon>
    </lineage>
</organism>
<reference evidence="2 3" key="2">
    <citation type="submission" date="2019-01" db="EMBL/GenBank/DDBJ databases">
        <title>A chromosome length genome reference of the Java medaka (oryzias javanicus).</title>
        <authorList>
            <person name="Herpin A."/>
            <person name="Takehana Y."/>
            <person name="Naruse K."/>
            <person name="Ansai S."/>
            <person name="Kawaguchi M."/>
        </authorList>
    </citation>
    <scope>NUCLEOTIDE SEQUENCE [LARGE SCALE GENOMIC DNA]</scope>
    <source>
        <strain evidence="2">RS831</strain>
        <tissue evidence="2">Whole body</tissue>
    </source>
</reference>